<dbReference type="GO" id="GO:0006614">
    <property type="term" value="P:SRP-dependent cotranslational protein targeting to membrane"/>
    <property type="evidence" value="ECO:0007669"/>
    <property type="project" value="InterPro"/>
</dbReference>
<evidence type="ECO:0000259" key="10">
    <source>
        <dbReference type="PROSITE" id="PS00300"/>
    </source>
</evidence>
<dbReference type="NCBIfam" id="TIGR00064">
    <property type="entry name" value="ftsY"/>
    <property type="match status" value="1"/>
</dbReference>
<proteinExistence type="inferred from homology"/>
<dbReference type="PANTHER" id="PTHR43134">
    <property type="entry name" value="SIGNAL RECOGNITION PARTICLE RECEPTOR SUBUNIT ALPHA"/>
    <property type="match status" value="1"/>
</dbReference>
<evidence type="ECO:0000256" key="1">
    <source>
        <dbReference type="ARBA" id="ARBA00004413"/>
    </source>
</evidence>
<dbReference type="GO" id="GO:0005737">
    <property type="term" value="C:cytoplasm"/>
    <property type="evidence" value="ECO:0007669"/>
    <property type="project" value="UniProtKB-ARBA"/>
</dbReference>
<feature type="domain" description="SRP54-type proteins GTP-binding" evidence="10">
    <location>
        <begin position="274"/>
        <end position="287"/>
    </location>
</feature>
<dbReference type="AlphaFoldDB" id="A0A381U1W0"/>
<keyword evidence="8" id="KW-0472">Membrane</keyword>
<dbReference type="InterPro" id="IPR027417">
    <property type="entry name" value="P-loop_NTPase"/>
</dbReference>
<dbReference type="SUPFAM" id="SSF52540">
    <property type="entry name" value="P-loop containing nucleoside triphosphate hydrolases"/>
    <property type="match status" value="1"/>
</dbReference>
<protein>
    <recommendedName>
        <fullName evidence="10">SRP54-type proteins GTP-binding domain-containing protein</fullName>
    </recommendedName>
</protein>
<keyword evidence="7" id="KW-0342">GTP-binding</keyword>
<dbReference type="GO" id="GO:0003924">
    <property type="term" value="F:GTPase activity"/>
    <property type="evidence" value="ECO:0007669"/>
    <property type="project" value="TreeGrafter"/>
</dbReference>
<evidence type="ECO:0000256" key="3">
    <source>
        <dbReference type="ARBA" id="ARBA00022475"/>
    </source>
</evidence>
<comment type="subcellular location">
    <subcellularLocation>
        <location evidence="1">Cell membrane</location>
        <topology evidence="1">Peripheral membrane protein</topology>
        <orientation evidence="1">Cytoplasmic side</orientation>
    </subcellularLocation>
</comment>
<dbReference type="InterPro" id="IPR036225">
    <property type="entry name" value="SRP/SRP_N"/>
</dbReference>
<organism evidence="11">
    <name type="scientific">marine metagenome</name>
    <dbReference type="NCBI Taxonomy" id="408172"/>
    <lineage>
        <taxon>unclassified sequences</taxon>
        <taxon>metagenomes</taxon>
        <taxon>ecological metagenomes</taxon>
    </lineage>
</organism>
<dbReference type="PANTHER" id="PTHR43134:SF1">
    <property type="entry name" value="SIGNAL RECOGNITION PARTICLE RECEPTOR SUBUNIT ALPHA"/>
    <property type="match status" value="1"/>
</dbReference>
<keyword evidence="3" id="KW-1003">Cell membrane</keyword>
<dbReference type="EMBL" id="UINC01005561">
    <property type="protein sequence ID" value="SVA22099.1"/>
    <property type="molecule type" value="Genomic_DNA"/>
</dbReference>
<dbReference type="SMART" id="SM00962">
    <property type="entry name" value="SRP54"/>
    <property type="match status" value="1"/>
</dbReference>
<comment type="similarity">
    <text evidence="2">Belongs to the GTP-binding SRP family.</text>
</comment>
<reference evidence="11" key="1">
    <citation type="submission" date="2018-05" db="EMBL/GenBank/DDBJ databases">
        <authorList>
            <person name="Lanie J.A."/>
            <person name="Ng W.-L."/>
            <person name="Kazmierczak K.M."/>
            <person name="Andrzejewski T.M."/>
            <person name="Davidsen T.M."/>
            <person name="Wayne K.J."/>
            <person name="Tettelin H."/>
            <person name="Glass J.I."/>
            <person name="Rusch D."/>
            <person name="Podicherti R."/>
            <person name="Tsui H.-C.T."/>
            <person name="Winkler M.E."/>
        </authorList>
    </citation>
    <scope>NUCLEOTIDE SEQUENCE</scope>
</reference>
<evidence type="ECO:0000256" key="4">
    <source>
        <dbReference type="ARBA" id="ARBA00022490"/>
    </source>
</evidence>
<evidence type="ECO:0000256" key="9">
    <source>
        <dbReference type="ARBA" id="ARBA00023170"/>
    </source>
</evidence>
<evidence type="ECO:0000256" key="8">
    <source>
        <dbReference type="ARBA" id="ARBA00023136"/>
    </source>
</evidence>
<dbReference type="InterPro" id="IPR004390">
    <property type="entry name" value="SR_rcpt_FtsY"/>
</dbReference>
<evidence type="ECO:0000256" key="5">
    <source>
        <dbReference type="ARBA" id="ARBA00022741"/>
    </source>
</evidence>
<keyword evidence="4" id="KW-0963">Cytoplasm</keyword>
<dbReference type="Gene3D" id="3.40.50.300">
    <property type="entry name" value="P-loop containing nucleotide triphosphate hydrolases"/>
    <property type="match status" value="1"/>
</dbReference>
<dbReference type="InterPro" id="IPR000897">
    <property type="entry name" value="SRP54_GTPase_dom"/>
</dbReference>
<dbReference type="InterPro" id="IPR003593">
    <property type="entry name" value="AAA+_ATPase"/>
</dbReference>
<accession>A0A381U1W0</accession>
<dbReference type="GO" id="GO:0005525">
    <property type="term" value="F:GTP binding"/>
    <property type="evidence" value="ECO:0007669"/>
    <property type="project" value="UniProtKB-KW"/>
</dbReference>
<dbReference type="Pfam" id="PF00448">
    <property type="entry name" value="SRP54"/>
    <property type="match status" value="1"/>
</dbReference>
<dbReference type="SUPFAM" id="SSF47364">
    <property type="entry name" value="Domain of the SRP/SRP receptor G-proteins"/>
    <property type="match status" value="1"/>
</dbReference>
<dbReference type="PROSITE" id="PS00300">
    <property type="entry name" value="SRP54"/>
    <property type="match status" value="1"/>
</dbReference>
<evidence type="ECO:0000313" key="11">
    <source>
        <dbReference type="EMBL" id="SVA22099.1"/>
    </source>
</evidence>
<dbReference type="SMART" id="SM00382">
    <property type="entry name" value="AAA"/>
    <property type="match status" value="1"/>
</dbReference>
<sequence>MNILNKFRSGLIKTSNFLTSNIIHSITSKKINPEIIQDIETTLISADIGLEVTDHLISKIKATKINDHVDSTFILKLLSNEISQILLEREESVIKTDDILPIIFLFIGVNGSGKTTTIGKLIKKIGNNKKILVAACDTFRAAAIDQLKEWSESQGADFFQGSINQDPASVAYSACEKTKNEKYDYLIIDTAGRLSNNTNLLNQLIKIKSVINKSTINLTIKTILVLDGTNGSNMINQVETFGKSLGVTGLIITKLDGTAKGGALISIAKKYQIPIHFVGLGEKEDDLLEFKANEFSQSLLNIEN</sequence>
<evidence type="ECO:0000256" key="6">
    <source>
        <dbReference type="ARBA" id="ARBA00022801"/>
    </source>
</evidence>
<gene>
    <name evidence="11" type="ORF">METZ01_LOCUS74953</name>
</gene>
<keyword evidence="9" id="KW-0675">Receptor</keyword>
<dbReference type="InterPro" id="IPR042101">
    <property type="entry name" value="SRP54_N_sf"/>
</dbReference>
<dbReference type="InterPro" id="IPR013822">
    <property type="entry name" value="Signal_recog_particl_SRP54_hlx"/>
</dbReference>
<evidence type="ECO:0000256" key="2">
    <source>
        <dbReference type="ARBA" id="ARBA00008531"/>
    </source>
</evidence>
<evidence type="ECO:0000256" key="7">
    <source>
        <dbReference type="ARBA" id="ARBA00023134"/>
    </source>
</evidence>
<dbReference type="Pfam" id="PF02881">
    <property type="entry name" value="SRP54_N"/>
    <property type="match status" value="1"/>
</dbReference>
<dbReference type="Gene3D" id="1.20.120.140">
    <property type="entry name" value="Signal recognition particle SRP54, nucleotide-binding domain"/>
    <property type="match status" value="1"/>
</dbReference>
<name>A0A381U1W0_9ZZZZ</name>
<dbReference type="GO" id="GO:0005047">
    <property type="term" value="F:signal recognition particle binding"/>
    <property type="evidence" value="ECO:0007669"/>
    <property type="project" value="TreeGrafter"/>
</dbReference>
<dbReference type="SMART" id="SM00963">
    <property type="entry name" value="SRP54_N"/>
    <property type="match status" value="1"/>
</dbReference>
<dbReference type="GO" id="GO:0005886">
    <property type="term" value="C:plasma membrane"/>
    <property type="evidence" value="ECO:0007669"/>
    <property type="project" value="UniProtKB-SubCell"/>
</dbReference>
<keyword evidence="5" id="KW-0547">Nucleotide-binding</keyword>
<keyword evidence="6" id="KW-0378">Hydrolase</keyword>